<name>A0A5C8HW10_9MICO</name>
<comment type="caution">
    <text evidence="1">The sequence shown here is derived from an EMBL/GenBank/DDBJ whole genome shotgun (WGS) entry which is preliminary data.</text>
</comment>
<reference evidence="1 2" key="1">
    <citation type="submission" date="2019-08" db="EMBL/GenBank/DDBJ databases">
        <authorList>
            <person name="Dong K."/>
        </authorList>
    </citation>
    <scope>NUCLEOTIDE SEQUENCE [LARGE SCALE GENOMIC DNA]</scope>
    <source>
        <strain evidence="1 2">K-1</strain>
    </source>
</reference>
<evidence type="ECO:0000313" key="1">
    <source>
        <dbReference type="EMBL" id="TXK09129.1"/>
    </source>
</evidence>
<dbReference type="OrthoDB" id="3203519at2"/>
<accession>A0A5C8HW10</accession>
<dbReference type="RefSeq" id="WP_147050026.1">
    <property type="nucleotide sequence ID" value="NZ_BKAH01000004.1"/>
</dbReference>
<dbReference type="Pfam" id="PF13196">
    <property type="entry name" value="DUF4012"/>
    <property type="match status" value="1"/>
</dbReference>
<dbReference type="AlphaFoldDB" id="A0A5C8HW10"/>
<dbReference type="InterPro" id="IPR025101">
    <property type="entry name" value="DUF4012"/>
</dbReference>
<evidence type="ECO:0000313" key="2">
    <source>
        <dbReference type="Proteomes" id="UP000321949"/>
    </source>
</evidence>
<dbReference type="Proteomes" id="UP000321949">
    <property type="component" value="Unassembled WGS sequence"/>
</dbReference>
<keyword evidence="2" id="KW-1185">Reference proteome</keyword>
<gene>
    <name evidence="1" type="ORF">FVP74_11455</name>
</gene>
<sequence>MAPVPRTGSPLPAAALLLCVLLGAFGWLGSRVAVAATEMRAAEAAARDLVSAVESGDLLDAADRARTLSAHARAARGATSDPLWPVAETMPFFGDDAAAVRILSAQSAELLDRVLDPVLRLVEAREGAWDPGLLTALGRTLDGAGDAVAEARTALSAVDEGDLVSPVRAGVGAVRAALDDAAPSVDALAALAAFAGSATERDGGTVLLALQNPAELRTAGGITGSFVLLRAEGGRFRIAQQTDSTDFPELPESIVPVPRSTARLYGDVVGRFVQNATMPTAFARSAELLTAWWRSRGGEQPDAVVAIDPLAVRGLLTATGPVTLPDGSQLTAENLVQRVLVDPYMTRDPAGQTVVLEAISTAVIERFTSLDLDPLTWARALADPIAEGRVSVWTSDEAAQRVVDATVLSGPSGRLTAAGPDAFAVFLNDATGGKMDTFLQVDMELTAIGCRGDGRAEIRLRVTMRSTAPAGAGDVLPPSMTGHGLFGTGAGDIGTSVSVAAPAGTYFGGVTKDGAHLLSVDVEDEGRPTSLVRINLSPGEVNVVEFGFLAARPGSLDLRLVHTPLVNTPAVTVDAGGGCR</sequence>
<protein>
    <submittedName>
        <fullName evidence="1">DUF4012 domain-containing protein</fullName>
    </submittedName>
</protein>
<dbReference type="EMBL" id="VRSX01000005">
    <property type="protein sequence ID" value="TXK09129.1"/>
    <property type="molecule type" value="Genomic_DNA"/>
</dbReference>
<organism evidence="1 2">
    <name type="scientific">Microbacterium saccharophilum</name>
    <dbReference type="NCBI Taxonomy" id="1213358"/>
    <lineage>
        <taxon>Bacteria</taxon>
        <taxon>Bacillati</taxon>
        <taxon>Actinomycetota</taxon>
        <taxon>Actinomycetes</taxon>
        <taxon>Micrococcales</taxon>
        <taxon>Microbacteriaceae</taxon>
        <taxon>Microbacterium</taxon>
    </lineage>
</organism>
<proteinExistence type="predicted"/>